<feature type="region of interest" description="Disordered" evidence="1">
    <location>
        <begin position="242"/>
        <end position="293"/>
    </location>
</feature>
<dbReference type="AlphaFoldDB" id="A0A0E0L475"/>
<dbReference type="Pfam" id="PF08246">
    <property type="entry name" value="Inhibitor_I29"/>
    <property type="match status" value="1"/>
</dbReference>
<dbReference type="InterPro" id="IPR013201">
    <property type="entry name" value="Prot_inhib_I29"/>
</dbReference>
<proteinExistence type="predicted"/>
<evidence type="ECO:0000256" key="1">
    <source>
        <dbReference type="SAM" id="MobiDB-lite"/>
    </source>
</evidence>
<feature type="region of interest" description="Disordered" evidence="1">
    <location>
        <begin position="319"/>
        <end position="360"/>
    </location>
</feature>
<evidence type="ECO:0000259" key="2">
    <source>
        <dbReference type="SMART" id="SM00848"/>
    </source>
</evidence>
<evidence type="ECO:0000313" key="3">
    <source>
        <dbReference type="EnsemblPlants" id="OPUNC05G19010.1"/>
    </source>
</evidence>
<dbReference type="InterPro" id="IPR038765">
    <property type="entry name" value="Papain-like_cys_pep_sf"/>
</dbReference>
<reference evidence="3" key="2">
    <citation type="submission" date="2018-05" db="EMBL/GenBank/DDBJ databases">
        <title>OpunRS2 (Oryza punctata Reference Sequence Version 2).</title>
        <authorList>
            <person name="Zhang J."/>
            <person name="Kudrna D."/>
            <person name="Lee S."/>
            <person name="Talag J."/>
            <person name="Welchert J."/>
            <person name="Wing R.A."/>
        </authorList>
    </citation>
    <scope>NUCLEOTIDE SEQUENCE [LARGE SCALE GENOMIC DNA]</scope>
</reference>
<dbReference type="HOGENOM" id="CLU_770271_0_0_1"/>
<name>A0A0E0L475_ORYPU</name>
<feature type="region of interest" description="Disordered" evidence="1">
    <location>
        <begin position="32"/>
        <end position="79"/>
    </location>
</feature>
<dbReference type="eggNOG" id="KOG1543">
    <property type="taxonomic scope" value="Eukaryota"/>
</dbReference>
<dbReference type="SUPFAM" id="SSF54001">
    <property type="entry name" value="Cysteine proteinases"/>
    <property type="match status" value="1"/>
</dbReference>
<feature type="compositionally biased region" description="Basic residues" evidence="1">
    <location>
        <begin position="278"/>
        <end position="293"/>
    </location>
</feature>
<dbReference type="EnsemblPlants" id="OPUNC05G19010.1">
    <property type="protein sequence ID" value="OPUNC05G19010.1"/>
    <property type="gene ID" value="OPUNC05G19010"/>
</dbReference>
<evidence type="ECO:0000313" key="4">
    <source>
        <dbReference type="Proteomes" id="UP000026962"/>
    </source>
</evidence>
<keyword evidence="4" id="KW-1185">Reference proteome</keyword>
<dbReference type="STRING" id="4537.A0A0E0L475"/>
<dbReference type="Proteomes" id="UP000026962">
    <property type="component" value="Chromosome 5"/>
</dbReference>
<feature type="compositionally biased region" description="Basic and acidic residues" evidence="1">
    <location>
        <begin position="257"/>
        <end position="277"/>
    </location>
</feature>
<sequence>MKENTITMPPRRGTVPKGVVIVTLAKGQARLSPASSIQYHHQPTQQLSPNHHINPPDTKLPRSTTPRLSGEVEGRRGSGWRRRARLVTARAALGLSGKRAEIVRLSREEEQVKKINDTDTEGVKKPYTRKQAAIEGGFSYLNYVDHGITPSDDSEPFAKKARDYQEAMKRQHVEFDEATTKARFEHWMEEYGRSYDTEEEKARRYEIFKKVAVWADEVNAFEPRSVPFGPNGLADMTDEERELMDPHCGSSNLRGGGDLRVRAEDLGGGHGLRDSSGPRRRRPKRAGARISARRKRIPLATVTLGTVEAWKSGRKIISSAAAAEDSGRDDGPRGGGGLGVQEAEEDSDVDSGPMGSEVKT</sequence>
<feature type="compositionally biased region" description="Polar residues" evidence="1">
    <location>
        <begin position="33"/>
        <end position="51"/>
    </location>
</feature>
<protein>
    <recommendedName>
        <fullName evidence="2">Cathepsin propeptide inhibitor domain-containing protein</fullName>
    </recommendedName>
</protein>
<dbReference type="Gene3D" id="1.10.287.2250">
    <property type="match status" value="1"/>
</dbReference>
<reference evidence="3" key="1">
    <citation type="submission" date="2015-04" db="UniProtKB">
        <authorList>
            <consortium name="EnsemblPlants"/>
        </authorList>
    </citation>
    <scope>IDENTIFICATION</scope>
</reference>
<organism evidence="3">
    <name type="scientific">Oryza punctata</name>
    <name type="common">Red rice</name>
    <dbReference type="NCBI Taxonomy" id="4537"/>
    <lineage>
        <taxon>Eukaryota</taxon>
        <taxon>Viridiplantae</taxon>
        <taxon>Streptophyta</taxon>
        <taxon>Embryophyta</taxon>
        <taxon>Tracheophyta</taxon>
        <taxon>Spermatophyta</taxon>
        <taxon>Magnoliopsida</taxon>
        <taxon>Liliopsida</taxon>
        <taxon>Poales</taxon>
        <taxon>Poaceae</taxon>
        <taxon>BOP clade</taxon>
        <taxon>Oryzoideae</taxon>
        <taxon>Oryzeae</taxon>
        <taxon>Oryzinae</taxon>
        <taxon>Oryza</taxon>
    </lineage>
</organism>
<dbReference type="SMART" id="SM00848">
    <property type="entry name" value="Inhibitor_I29"/>
    <property type="match status" value="1"/>
</dbReference>
<accession>A0A0E0L475</accession>
<dbReference type="Gramene" id="OPUNC05G19010.1">
    <property type="protein sequence ID" value="OPUNC05G19010.1"/>
    <property type="gene ID" value="OPUNC05G19010"/>
</dbReference>
<feature type="domain" description="Cathepsin propeptide inhibitor" evidence="2">
    <location>
        <begin position="184"/>
        <end position="241"/>
    </location>
</feature>